<dbReference type="Proteomes" id="UP000017396">
    <property type="component" value="Chromosome"/>
</dbReference>
<organism evidence="2 3">
    <name type="scientific">Gloeobacter kilaueensis (strain ATCC BAA-2537 / CCAP 1431/1 / ULC 316 / JS1)</name>
    <dbReference type="NCBI Taxonomy" id="1183438"/>
    <lineage>
        <taxon>Bacteria</taxon>
        <taxon>Bacillati</taxon>
        <taxon>Cyanobacteriota</taxon>
        <taxon>Cyanophyceae</taxon>
        <taxon>Gloeobacterales</taxon>
        <taxon>Gloeobacteraceae</taxon>
        <taxon>Gloeobacter</taxon>
    </lineage>
</organism>
<dbReference type="OrthoDB" id="1490519at2"/>
<keyword evidence="3" id="KW-1185">Reference proteome</keyword>
<evidence type="ECO:0000313" key="2">
    <source>
        <dbReference type="EMBL" id="AGY58200.1"/>
    </source>
</evidence>
<feature type="region of interest" description="Disordered" evidence="1">
    <location>
        <begin position="305"/>
        <end position="331"/>
    </location>
</feature>
<name>U5QKI4_GLOK1</name>
<dbReference type="SUPFAM" id="SSF158682">
    <property type="entry name" value="TerB-like"/>
    <property type="match status" value="1"/>
</dbReference>
<proteinExistence type="predicted"/>
<dbReference type="EMBL" id="CP003587">
    <property type="protein sequence ID" value="AGY58200.1"/>
    <property type="molecule type" value="Genomic_DNA"/>
</dbReference>
<dbReference type="RefSeq" id="WP_023173324.1">
    <property type="nucleotide sequence ID" value="NC_022600.1"/>
</dbReference>
<sequence length="331" mass="36094">MSVPYESIQYLVVRSEQKGPLLYCTFECPVTGEKLDSNVILEAETTDPLPPLPGILVRLRTSIGQIIRNSLGSGMVGLISSKDADTHRAGAPALSEEAKQTAIVKAFQASGAFVWDAQNERWVCYKAVPELNTDFDRQLADHPVRKDEDRRLLARILVAVASADQILAEEEKAFLASFIDPDLGTIEQLSSAGEPTAEELTAIEAGAGRETILALAWALALIDEDLDRSERSLLDRLAAGLEISPGQSLVLKQKAQLYILDRVLGQYLLDSPFALEDYSHDILLVAAHIGLDPITAETAIAAYRRRAEESTDKENEEPAESGEDEEPVAQA</sequence>
<evidence type="ECO:0000256" key="1">
    <source>
        <dbReference type="SAM" id="MobiDB-lite"/>
    </source>
</evidence>
<gene>
    <name evidence="2" type="ORF">GKIL_1954</name>
</gene>
<dbReference type="Gene3D" id="1.10.3680.10">
    <property type="entry name" value="TerB-like"/>
    <property type="match status" value="1"/>
</dbReference>
<evidence type="ECO:0000313" key="3">
    <source>
        <dbReference type="Proteomes" id="UP000017396"/>
    </source>
</evidence>
<reference evidence="2 3" key="1">
    <citation type="journal article" date="2013" name="PLoS ONE">
        <title>Cultivation and Complete Genome Sequencing of Gloeobacter kilaueensis sp. nov., from a Lava Cave in Kilauea Caldera, Hawai'i.</title>
        <authorList>
            <person name="Saw J.H."/>
            <person name="Schatz M."/>
            <person name="Brown M.V."/>
            <person name="Kunkel D.D."/>
            <person name="Foster J.S."/>
            <person name="Shick H."/>
            <person name="Christensen S."/>
            <person name="Hou S."/>
            <person name="Wan X."/>
            <person name="Donachie S.P."/>
        </authorList>
    </citation>
    <scope>NUCLEOTIDE SEQUENCE [LARGE SCALE GENOMIC DNA]</scope>
    <source>
        <strain evidence="3">JS</strain>
    </source>
</reference>
<dbReference type="AlphaFoldDB" id="U5QKI4"/>
<dbReference type="eggNOG" id="COG2979">
    <property type="taxonomic scope" value="Bacteria"/>
</dbReference>
<dbReference type="HOGENOM" id="CLU_075519_0_0_3"/>
<protein>
    <submittedName>
        <fullName evidence="2">Uncharacterized protein</fullName>
    </submittedName>
</protein>
<accession>U5QKI4</accession>
<dbReference type="KEGG" id="glj:GKIL_1954"/>
<dbReference type="InterPro" id="IPR029024">
    <property type="entry name" value="TerB-like"/>
</dbReference>
<feature type="compositionally biased region" description="Acidic residues" evidence="1">
    <location>
        <begin position="314"/>
        <end position="331"/>
    </location>
</feature>